<evidence type="ECO:0000256" key="1">
    <source>
        <dbReference type="SAM" id="Phobius"/>
    </source>
</evidence>
<evidence type="ECO:0000313" key="3">
    <source>
        <dbReference type="Proteomes" id="UP000032214"/>
    </source>
</evidence>
<comment type="caution">
    <text evidence="2">The sequence shown here is derived from an EMBL/GenBank/DDBJ whole genome shotgun (WGS) entry which is preliminary data.</text>
</comment>
<keyword evidence="1" id="KW-0472">Membrane</keyword>
<sequence length="153" mass="17130">MPGYRTHLIGGVCAYALVSILVVPLVKPTALTMIEWFAVALAGSLFPDIDIKSKGQKIFYILICASLILLSYQKQYIFMAYLSIASCVPLMVKHRGIFHSMWFLIAGAVAVVSTGYYYCPDYQYILASNMCFFIAGAISHLWLDMGFRRMVGF</sequence>
<evidence type="ECO:0008006" key="4">
    <source>
        <dbReference type="Google" id="ProtNLM"/>
    </source>
</evidence>
<dbReference type="AlphaFoldDB" id="A0A0D2GPM8"/>
<dbReference type="STRING" id="1306947.J120_03410"/>
<feature type="transmembrane region" description="Helical" evidence="1">
    <location>
        <begin position="30"/>
        <end position="46"/>
    </location>
</feature>
<reference evidence="2 3" key="1">
    <citation type="journal article" date="2013" name="Proc. Natl. Acad. Sci. U.S.A.">
        <title>Candidate phylum TM6 genome recovered from a hospital sink biofilm provides genomic insights into this uncultivated phylum.</title>
        <authorList>
            <person name="McLean J.S."/>
            <person name="Lombardo M.J."/>
            <person name="Badger J.H."/>
            <person name="Edlund A."/>
            <person name="Novotny M."/>
            <person name="Yee-Greenbaum J."/>
            <person name="Vyahhi N."/>
            <person name="Hall A.P."/>
            <person name="Yang Y."/>
            <person name="Dupont C.L."/>
            <person name="Ziegler M.G."/>
            <person name="Chitsaz H."/>
            <person name="Allen A.E."/>
            <person name="Yooseph S."/>
            <person name="Tesler G."/>
            <person name="Pevzner P.A."/>
            <person name="Friedman R.M."/>
            <person name="Nealson K.H."/>
            <person name="Venter J.C."/>
            <person name="Lasken R.S."/>
        </authorList>
    </citation>
    <scope>NUCLEOTIDE SEQUENCE [LARGE SCALE GENOMIC DNA]</scope>
    <source>
        <strain evidence="2 3">TM6SC1</strain>
    </source>
</reference>
<feature type="transmembrane region" description="Helical" evidence="1">
    <location>
        <begin position="96"/>
        <end position="118"/>
    </location>
</feature>
<gene>
    <name evidence="2" type="ORF">J120_03410</name>
</gene>
<keyword evidence="3" id="KW-1185">Reference proteome</keyword>
<dbReference type="InterPro" id="IPR007404">
    <property type="entry name" value="YdjM-like"/>
</dbReference>
<dbReference type="Pfam" id="PF04307">
    <property type="entry name" value="YdjM"/>
    <property type="match status" value="1"/>
</dbReference>
<feature type="transmembrane region" description="Helical" evidence="1">
    <location>
        <begin position="58"/>
        <end position="84"/>
    </location>
</feature>
<evidence type="ECO:0000313" key="2">
    <source>
        <dbReference type="EMBL" id="KIX85324.1"/>
    </source>
</evidence>
<dbReference type="Proteomes" id="UP000032214">
    <property type="component" value="Unassembled WGS sequence"/>
</dbReference>
<keyword evidence="1" id="KW-1133">Transmembrane helix</keyword>
<dbReference type="EMBL" id="ARQD01000002">
    <property type="protein sequence ID" value="KIX85324.1"/>
    <property type="molecule type" value="Genomic_DNA"/>
</dbReference>
<accession>A0A0D2GPM8</accession>
<protein>
    <recommendedName>
        <fullName evidence="4">Metal-dependent hydrolase</fullName>
    </recommendedName>
</protein>
<keyword evidence="1" id="KW-0812">Transmembrane</keyword>
<feature type="transmembrane region" description="Helical" evidence="1">
    <location>
        <begin position="6"/>
        <end position="23"/>
    </location>
</feature>
<proteinExistence type="predicted"/>
<organism evidence="2 3">
    <name type="scientific">candidate division TM6 bacterium JCVI TM6SC1</name>
    <dbReference type="NCBI Taxonomy" id="1306947"/>
    <lineage>
        <taxon>Bacteria</taxon>
        <taxon>Candidatus Babelota</taxon>
        <taxon>Vermiphilus</taxon>
    </lineage>
</organism>
<dbReference type="eggNOG" id="ENOG5032UI7">
    <property type="taxonomic scope" value="Bacteria"/>
</dbReference>
<name>A0A0D2GPM8_9BACT</name>
<feature type="transmembrane region" description="Helical" evidence="1">
    <location>
        <begin position="124"/>
        <end position="143"/>
    </location>
</feature>